<dbReference type="EMBL" id="GEDV01012572">
    <property type="protein sequence ID" value="JAP75985.1"/>
    <property type="molecule type" value="Transcribed_RNA"/>
</dbReference>
<proteinExistence type="predicted"/>
<evidence type="ECO:0000313" key="1">
    <source>
        <dbReference type="EMBL" id="JAP75985.1"/>
    </source>
</evidence>
<name>A0A131YBW6_RHIAP</name>
<dbReference type="AlphaFoldDB" id="A0A131YBW6"/>
<organism evidence="1">
    <name type="scientific">Rhipicephalus appendiculatus</name>
    <name type="common">Brown ear tick</name>
    <dbReference type="NCBI Taxonomy" id="34631"/>
    <lineage>
        <taxon>Eukaryota</taxon>
        <taxon>Metazoa</taxon>
        <taxon>Ecdysozoa</taxon>
        <taxon>Arthropoda</taxon>
        <taxon>Chelicerata</taxon>
        <taxon>Arachnida</taxon>
        <taxon>Acari</taxon>
        <taxon>Parasitiformes</taxon>
        <taxon>Ixodida</taxon>
        <taxon>Ixodoidea</taxon>
        <taxon>Ixodidae</taxon>
        <taxon>Rhipicephalinae</taxon>
        <taxon>Rhipicephalus</taxon>
        <taxon>Rhipicephalus</taxon>
    </lineage>
</organism>
<sequence length="102" mass="11525">MLHVWEIVHGPGFYISLEIIKVSLGICEVWLVFYAAEAILFISELCTALADTGCCRYLDYGKTLPLYTLQCLSALQHESMLLHGNMYLQFKCLFDATASLLK</sequence>
<protein>
    <submittedName>
        <fullName evidence="1">Uncharacterized protein</fullName>
    </submittedName>
</protein>
<accession>A0A131YBW6</accession>
<reference evidence="1" key="1">
    <citation type="journal article" date="2016" name="Ticks Tick Borne Dis.">
        <title>De novo assembly and annotation of the salivary gland transcriptome of Rhipicephalus appendiculatus male and female ticks during blood feeding.</title>
        <authorList>
            <person name="de Castro M.H."/>
            <person name="de Klerk D."/>
            <person name="Pienaar R."/>
            <person name="Latif A.A."/>
            <person name="Rees D.J."/>
            <person name="Mans B.J."/>
        </authorList>
    </citation>
    <scope>NUCLEOTIDE SEQUENCE</scope>
    <source>
        <tissue evidence="1">Salivary glands</tissue>
    </source>
</reference>